<comment type="subcellular location">
    <subcellularLocation>
        <location evidence="1">Nucleus</location>
    </subcellularLocation>
</comment>
<dbReference type="AlphaFoldDB" id="A0AAD9RP34"/>
<evidence type="ECO:0008006" key="8">
    <source>
        <dbReference type="Google" id="ProtNLM"/>
    </source>
</evidence>
<comment type="similarity">
    <text evidence="2">Belongs to the rad1 family.</text>
</comment>
<dbReference type="InterPro" id="IPR003021">
    <property type="entry name" value="Rad1_Rec1_Rad17"/>
</dbReference>
<keyword evidence="3" id="KW-0227">DNA damage</keyword>
<evidence type="ECO:0000256" key="2">
    <source>
        <dbReference type="ARBA" id="ARBA00010991"/>
    </source>
</evidence>
<dbReference type="Pfam" id="PF02144">
    <property type="entry name" value="Rad1"/>
    <property type="match status" value="1"/>
</dbReference>
<keyword evidence="5" id="KW-0539">Nucleus</keyword>
<proteinExistence type="inferred from homology"/>
<reference evidence="6" key="2">
    <citation type="journal article" date="2023" name="Commun. Biol.">
        <title>Intrasexual cuticular hydrocarbon dimorphism in a wasp sheds light on hydrocarbon biosynthesis genes in Hymenoptera.</title>
        <authorList>
            <person name="Moris V.C."/>
            <person name="Podsiadlowski L."/>
            <person name="Martin S."/>
            <person name="Oeyen J.P."/>
            <person name="Donath A."/>
            <person name="Petersen M."/>
            <person name="Wilbrandt J."/>
            <person name="Misof B."/>
            <person name="Liedtke D."/>
            <person name="Thamm M."/>
            <person name="Scheiner R."/>
            <person name="Schmitt T."/>
            <person name="Niehuis O."/>
        </authorList>
    </citation>
    <scope>NUCLEOTIDE SEQUENCE</scope>
    <source>
        <strain evidence="6">GBR_01_08_01A</strain>
    </source>
</reference>
<dbReference type="GO" id="GO:0000077">
    <property type="term" value="P:DNA damage checkpoint signaling"/>
    <property type="evidence" value="ECO:0007669"/>
    <property type="project" value="InterPro"/>
</dbReference>
<keyword evidence="7" id="KW-1185">Reference proteome</keyword>
<dbReference type="SUPFAM" id="SSF55979">
    <property type="entry name" value="DNA clamp"/>
    <property type="match status" value="1"/>
</dbReference>
<dbReference type="InterPro" id="IPR003011">
    <property type="entry name" value="Cell_cycle_checkpoint_Rad1"/>
</dbReference>
<organism evidence="6 7">
    <name type="scientific">Odynerus spinipes</name>
    <dbReference type="NCBI Taxonomy" id="1348599"/>
    <lineage>
        <taxon>Eukaryota</taxon>
        <taxon>Metazoa</taxon>
        <taxon>Ecdysozoa</taxon>
        <taxon>Arthropoda</taxon>
        <taxon>Hexapoda</taxon>
        <taxon>Insecta</taxon>
        <taxon>Pterygota</taxon>
        <taxon>Neoptera</taxon>
        <taxon>Endopterygota</taxon>
        <taxon>Hymenoptera</taxon>
        <taxon>Apocrita</taxon>
        <taxon>Aculeata</taxon>
        <taxon>Vespoidea</taxon>
        <taxon>Vespidae</taxon>
        <taxon>Eumeninae</taxon>
        <taxon>Odynerus</taxon>
    </lineage>
</organism>
<evidence type="ECO:0000313" key="6">
    <source>
        <dbReference type="EMBL" id="KAK2583153.1"/>
    </source>
</evidence>
<dbReference type="InterPro" id="IPR046938">
    <property type="entry name" value="DNA_clamp_sf"/>
</dbReference>
<dbReference type="PRINTS" id="PR01245">
    <property type="entry name" value="RAD1REC1"/>
</dbReference>
<dbReference type="PANTHER" id="PTHR10870">
    <property type="entry name" value="CELL CYCLE CHECKPOINT PROTEIN RAD1"/>
    <property type="match status" value="1"/>
</dbReference>
<protein>
    <recommendedName>
        <fullName evidence="8">Cell cycle checkpoint protein RAD1</fullName>
    </recommendedName>
</protein>
<evidence type="ECO:0000256" key="5">
    <source>
        <dbReference type="ARBA" id="ARBA00023242"/>
    </source>
</evidence>
<evidence type="ECO:0000256" key="3">
    <source>
        <dbReference type="ARBA" id="ARBA00022763"/>
    </source>
</evidence>
<dbReference type="Gene3D" id="3.70.10.10">
    <property type="match status" value="1"/>
</dbReference>
<comment type="caution">
    <text evidence="6">The sequence shown here is derived from an EMBL/GenBank/DDBJ whole genome shotgun (WGS) entry which is preliminary data.</text>
</comment>
<dbReference type="GO" id="GO:0030896">
    <property type="term" value="C:checkpoint clamp complex"/>
    <property type="evidence" value="ECO:0007669"/>
    <property type="project" value="TreeGrafter"/>
</dbReference>
<gene>
    <name evidence="6" type="ORF">KPH14_009177</name>
</gene>
<sequence>MEIETTILEEDFYDLEEKEWPGVRENTDCITRIDPKLFIMELGRLVPVVREKHVRFFPLNMPNITIGCIHLIGLILEVSDKYPEFTVDDGTGVLTINLKPSPVLKESQDEAQISRDNPENINIQTIKGLLPGGYTQICLMDSDNESSINDLKPNPNSVKYCRIVDHILKESVDDFEKSGKFSDKTLVSLYNVFGEVLERALELYEQKRVTHISPSAPVVKGTPYDKNNARWLLQVKGFSGSIYTLFPEINFCTCLSFRCQLLVKMMSNNVDDYKLVAKLGSLKTIVHLLKAINFKETATCFATENGLKVTVEDAKCMQASSYIPANVFEEFNLKEDVIFKMNLSILVECLCMFWSNINMSGNNVALELFYKGVGHPLSVLIEENGIITDCSLKTQNPDELLDFHLEPENVFNKVVLQTELLKDILSELDPTSELIELLLSPKSPFFSISTNGLAGTCHIELPHDGELIDNFQCTSLAMTSYRLSHIKPAMKALSYANKVSLRTDECGLLCFQYMVKTEEGRTCYIEYYISPVINTDGEPS</sequence>
<dbReference type="PRINTS" id="PR01246">
    <property type="entry name" value="RAD1REPAIR"/>
</dbReference>
<evidence type="ECO:0000256" key="1">
    <source>
        <dbReference type="ARBA" id="ARBA00004123"/>
    </source>
</evidence>
<dbReference type="PANTHER" id="PTHR10870:SF0">
    <property type="entry name" value="CELL CYCLE CHECKPOINT PROTEIN RAD1"/>
    <property type="match status" value="1"/>
</dbReference>
<keyword evidence="4" id="KW-0234">DNA repair</keyword>
<dbReference type="GO" id="GO:0006281">
    <property type="term" value="P:DNA repair"/>
    <property type="evidence" value="ECO:0007669"/>
    <property type="project" value="UniProtKB-KW"/>
</dbReference>
<accession>A0AAD9RP34</accession>
<dbReference type="CDD" id="cd00577">
    <property type="entry name" value="PCNA"/>
    <property type="match status" value="1"/>
</dbReference>
<dbReference type="Proteomes" id="UP001258017">
    <property type="component" value="Unassembled WGS sequence"/>
</dbReference>
<name>A0AAD9RP34_9HYME</name>
<reference evidence="6" key="1">
    <citation type="submission" date="2021-08" db="EMBL/GenBank/DDBJ databases">
        <authorList>
            <person name="Misof B."/>
            <person name="Oliver O."/>
            <person name="Podsiadlowski L."/>
            <person name="Donath A."/>
            <person name="Peters R."/>
            <person name="Mayer C."/>
            <person name="Rust J."/>
            <person name="Gunkel S."/>
            <person name="Lesny P."/>
            <person name="Martin S."/>
            <person name="Oeyen J.P."/>
            <person name="Petersen M."/>
            <person name="Panagiotis P."/>
            <person name="Wilbrandt J."/>
            <person name="Tanja T."/>
        </authorList>
    </citation>
    <scope>NUCLEOTIDE SEQUENCE</scope>
    <source>
        <strain evidence="6">GBR_01_08_01A</strain>
        <tissue evidence="6">Thorax + abdomen</tissue>
    </source>
</reference>
<evidence type="ECO:0000256" key="4">
    <source>
        <dbReference type="ARBA" id="ARBA00023204"/>
    </source>
</evidence>
<dbReference type="EMBL" id="JAIFRP010000030">
    <property type="protein sequence ID" value="KAK2583153.1"/>
    <property type="molecule type" value="Genomic_DNA"/>
</dbReference>
<evidence type="ECO:0000313" key="7">
    <source>
        <dbReference type="Proteomes" id="UP001258017"/>
    </source>
</evidence>